<dbReference type="InParanoid" id="A0A3N4KYE3"/>
<keyword evidence="1" id="KW-0175">Coiled coil</keyword>
<evidence type="ECO:0000313" key="3">
    <source>
        <dbReference type="EMBL" id="RPB15556.1"/>
    </source>
</evidence>
<gene>
    <name evidence="3" type="ORF">P167DRAFT_571209</name>
</gene>
<dbReference type="OrthoDB" id="5375624at2759"/>
<reference evidence="3 4" key="1">
    <citation type="journal article" date="2018" name="Nat. Ecol. Evol.">
        <title>Pezizomycetes genomes reveal the molecular basis of ectomycorrhizal truffle lifestyle.</title>
        <authorList>
            <person name="Murat C."/>
            <person name="Payen T."/>
            <person name="Noel B."/>
            <person name="Kuo A."/>
            <person name="Morin E."/>
            <person name="Chen J."/>
            <person name="Kohler A."/>
            <person name="Krizsan K."/>
            <person name="Balestrini R."/>
            <person name="Da Silva C."/>
            <person name="Montanini B."/>
            <person name="Hainaut M."/>
            <person name="Levati E."/>
            <person name="Barry K.W."/>
            <person name="Belfiori B."/>
            <person name="Cichocki N."/>
            <person name="Clum A."/>
            <person name="Dockter R.B."/>
            <person name="Fauchery L."/>
            <person name="Guy J."/>
            <person name="Iotti M."/>
            <person name="Le Tacon F."/>
            <person name="Lindquist E.A."/>
            <person name="Lipzen A."/>
            <person name="Malagnac F."/>
            <person name="Mello A."/>
            <person name="Molinier V."/>
            <person name="Miyauchi S."/>
            <person name="Poulain J."/>
            <person name="Riccioni C."/>
            <person name="Rubini A."/>
            <person name="Sitrit Y."/>
            <person name="Splivallo R."/>
            <person name="Traeger S."/>
            <person name="Wang M."/>
            <person name="Zifcakova L."/>
            <person name="Wipf D."/>
            <person name="Zambonelli A."/>
            <person name="Paolocci F."/>
            <person name="Nowrousian M."/>
            <person name="Ottonello S."/>
            <person name="Baldrian P."/>
            <person name="Spatafora J.W."/>
            <person name="Henrissat B."/>
            <person name="Nagy L.G."/>
            <person name="Aury J.M."/>
            <person name="Wincker P."/>
            <person name="Grigoriev I.V."/>
            <person name="Bonfante P."/>
            <person name="Martin F.M."/>
        </authorList>
    </citation>
    <scope>NUCLEOTIDE SEQUENCE [LARGE SCALE GENOMIC DNA]</scope>
    <source>
        <strain evidence="3 4">CCBAS932</strain>
    </source>
</reference>
<organism evidence="3 4">
    <name type="scientific">Morchella conica CCBAS932</name>
    <dbReference type="NCBI Taxonomy" id="1392247"/>
    <lineage>
        <taxon>Eukaryota</taxon>
        <taxon>Fungi</taxon>
        <taxon>Dikarya</taxon>
        <taxon>Ascomycota</taxon>
        <taxon>Pezizomycotina</taxon>
        <taxon>Pezizomycetes</taxon>
        <taxon>Pezizales</taxon>
        <taxon>Morchellaceae</taxon>
        <taxon>Morchella</taxon>
    </lineage>
</organism>
<accession>A0A3N4KYE3</accession>
<feature type="region of interest" description="Disordered" evidence="2">
    <location>
        <begin position="314"/>
        <end position="359"/>
    </location>
</feature>
<feature type="compositionally biased region" description="Basic and acidic residues" evidence="2">
    <location>
        <begin position="283"/>
        <end position="294"/>
    </location>
</feature>
<name>A0A3N4KYE3_9PEZI</name>
<evidence type="ECO:0000256" key="1">
    <source>
        <dbReference type="SAM" id="Coils"/>
    </source>
</evidence>
<dbReference type="EMBL" id="ML119112">
    <property type="protein sequence ID" value="RPB15556.1"/>
    <property type="molecule type" value="Genomic_DNA"/>
</dbReference>
<feature type="compositionally biased region" description="Basic and acidic residues" evidence="2">
    <location>
        <begin position="263"/>
        <end position="274"/>
    </location>
</feature>
<keyword evidence="4" id="KW-1185">Reference proteome</keyword>
<evidence type="ECO:0000256" key="2">
    <source>
        <dbReference type="SAM" id="MobiDB-lite"/>
    </source>
</evidence>
<protein>
    <submittedName>
        <fullName evidence="3">Uncharacterized protein</fullName>
    </submittedName>
</protein>
<sequence>MASPVKSTESSSEIPIGIKDVEEWSIIAIIRHANSIEYKGPMLPVIDKFLKEVKEKYEMNKYRMHSGTYHKACLALEAFEKDMELFKYALQMGRDIRENMHYIMEQTKIPDMKPEEKAAEMQKAIAAEREEKDALSREAANKALKEFIQRQFADNKKEKALDKSAEDPQSVNLDDIKCNQCTVPVSLEKVMCYKCHVDHERSILAPGRKFKNRKEELKFREQQKIAERREARLLKEKEDSARYRSNNDFVRECYEIQQAQKRKREEQQDAREHNVSTVRKARRLMDDSDDDITHPNRYYAPLRGFCADAAFPSNEHQPALVAPPPPKRAPQPSQADDNNKPTRNAQLSALFVGLPKPGL</sequence>
<dbReference type="AlphaFoldDB" id="A0A3N4KYE3"/>
<evidence type="ECO:0000313" key="4">
    <source>
        <dbReference type="Proteomes" id="UP000277580"/>
    </source>
</evidence>
<feature type="region of interest" description="Disordered" evidence="2">
    <location>
        <begin position="261"/>
        <end position="295"/>
    </location>
</feature>
<proteinExistence type="predicted"/>
<dbReference type="Proteomes" id="UP000277580">
    <property type="component" value="Unassembled WGS sequence"/>
</dbReference>
<feature type="coiled-coil region" evidence="1">
    <location>
        <begin position="118"/>
        <end position="145"/>
    </location>
</feature>